<keyword evidence="1" id="KW-0472">Membrane</keyword>
<dbReference type="HOGENOM" id="CLU_723023_0_0_11"/>
<dbReference type="STRING" id="1224162.B840_11610"/>
<feature type="transmembrane region" description="Helical" evidence="1">
    <location>
        <begin position="30"/>
        <end position="57"/>
    </location>
</feature>
<evidence type="ECO:0008006" key="4">
    <source>
        <dbReference type="Google" id="ProtNLM"/>
    </source>
</evidence>
<evidence type="ECO:0000313" key="2">
    <source>
        <dbReference type="EMBL" id="AJK69893.1"/>
    </source>
</evidence>
<proteinExistence type="predicted"/>
<dbReference type="EMBL" id="CP007790">
    <property type="protein sequence ID" value="AJK69893.1"/>
    <property type="molecule type" value="Genomic_DNA"/>
</dbReference>
<evidence type="ECO:0000256" key="1">
    <source>
        <dbReference type="SAM" id="Phobius"/>
    </source>
</evidence>
<reference evidence="2 3" key="1">
    <citation type="submission" date="2014-05" db="EMBL/GenBank/DDBJ databases">
        <title>Complete genome sequence of Corynebacterium marinum DSM 44953.</title>
        <authorList>
            <person name="Schaffert L."/>
            <person name="Albersmeier A."/>
            <person name="Kalinowski J."/>
            <person name="Ruckert C."/>
        </authorList>
    </citation>
    <scope>NUCLEOTIDE SEQUENCE [LARGE SCALE GENOMIC DNA]</scope>
    <source>
        <strain evidence="2 3">DSM 44953</strain>
    </source>
</reference>
<keyword evidence="1" id="KW-0812">Transmembrane</keyword>
<keyword evidence="3" id="KW-1185">Reference proteome</keyword>
<name>A0A0B6TPU1_9CORY</name>
<organism evidence="2 3">
    <name type="scientific">Corynebacterium marinum DSM 44953</name>
    <dbReference type="NCBI Taxonomy" id="1224162"/>
    <lineage>
        <taxon>Bacteria</taxon>
        <taxon>Bacillati</taxon>
        <taxon>Actinomycetota</taxon>
        <taxon>Actinomycetes</taxon>
        <taxon>Mycobacteriales</taxon>
        <taxon>Corynebacteriaceae</taxon>
        <taxon>Corynebacterium</taxon>
    </lineage>
</organism>
<gene>
    <name evidence="2" type="ORF">B840_11610</name>
</gene>
<keyword evidence="1" id="KW-1133">Transmembrane helix</keyword>
<feature type="transmembrane region" description="Helical" evidence="1">
    <location>
        <begin position="233"/>
        <end position="255"/>
    </location>
</feature>
<dbReference type="AlphaFoldDB" id="A0A0B6TPU1"/>
<protein>
    <recommendedName>
        <fullName evidence="4">Polysaccharide chain length determinant N-terminal domain-containing protein</fullName>
    </recommendedName>
</protein>
<dbReference type="KEGG" id="cmq:B840_11610"/>
<evidence type="ECO:0000313" key="3">
    <source>
        <dbReference type="Proteomes" id="UP000031928"/>
    </source>
</evidence>
<dbReference type="Proteomes" id="UP000031928">
    <property type="component" value="Chromosome"/>
</dbReference>
<sequence>MSDRASTDPRPASGRVPASPTVPTPLDLGLIFAAFLRSVPVALVIALVAAGISFLVFSRMDPVYEVKTEVSLGAPADASLDSETRARLGSLYALIANDHATRDLVKEEAGLGDPWVMAAETAVPGVIEVATRAASIGQSRAAAESVIESMILRSDAFSSRSVQVWAEDAERRIVAIQEQIDARRAEDPAADVADLEDQIGLIRQENREFRPQQVQPFVLSQSDNNGEQVWPRIWSTTLVVAMLIFLLAQIPLTIWRLRRHRRADELWLRMIGRRFEVDREMAAAGGGLTPLAEARTAAVLADGGNVLVLGESDAGETFHSHGPGHLHQTSWSASWWRELSPSDVQLGIVVVDKGERRANLAGTAVERLVKSGVPTFVVVRSGKKRESSGGIEDRDRS</sequence>
<accession>A0A0B6TPU1</accession>